<evidence type="ECO:0000313" key="3">
    <source>
        <dbReference type="Proteomes" id="UP000261905"/>
    </source>
</evidence>
<dbReference type="Proteomes" id="UP000261905">
    <property type="component" value="Unassembled WGS sequence"/>
</dbReference>
<name>A0A371PIM1_9BACL</name>
<sequence>MKKMTLLMTLLFVLSSSLASAHPGRTDSSGGHTCRTNCEKWGLEYGEYHYHNGGGKGSSSTSSTSSKAADTRSAEEVEADGYIWNGDQNFKKGSYYNALYYYLKTKDTGYSWKVNESNQSTAAKKVAEQAKAFYESDQLDKAKQHYELIGQDAAFSRTYNVPANLQLIQERQAFLNAFVHARWYYNQKNYVNAVLIADKKMKEGLAKNNHAVQFMKDAALKLSQQAYSAFASKDYENALKRYNVLANAEHAPADLKEGARKNAIITERRMNE</sequence>
<comment type="caution">
    <text evidence="2">The sequence shown here is derived from an EMBL/GenBank/DDBJ whole genome shotgun (WGS) entry which is preliminary data.</text>
</comment>
<dbReference type="InterPro" id="IPR047773">
    <property type="entry name" value="YHYH_dom_bact"/>
</dbReference>
<feature type="signal peptide" evidence="1">
    <location>
        <begin position="1"/>
        <end position="21"/>
    </location>
</feature>
<reference evidence="2 3" key="1">
    <citation type="submission" date="2018-08" db="EMBL/GenBank/DDBJ databases">
        <title>Paenibacillus sp. M4BSY-1, whole genome shotgun sequence.</title>
        <authorList>
            <person name="Tuo L."/>
        </authorList>
    </citation>
    <scope>NUCLEOTIDE SEQUENCE [LARGE SCALE GENOMIC DNA]</scope>
    <source>
        <strain evidence="2 3">M4BSY-1</strain>
    </source>
</reference>
<dbReference type="NCBIfam" id="NF033223">
    <property type="entry name" value="YHYH_alt"/>
    <property type="match status" value="1"/>
</dbReference>
<gene>
    <name evidence="2" type="ORF">DX130_03050</name>
</gene>
<dbReference type="AlphaFoldDB" id="A0A371PIM1"/>
<dbReference type="OrthoDB" id="9794294at2"/>
<accession>A0A371PIM1</accession>
<protein>
    <submittedName>
        <fullName evidence="2">YHYH domain-containing protein</fullName>
    </submittedName>
</protein>
<evidence type="ECO:0000256" key="1">
    <source>
        <dbReference type="SAM" id="SignalP"/>
    </source>
</evidence>
<dbReference type="EMBL" id="QUBQ01000001">
    <property type="protein sequence ID" value="REK76058.1"/>
    <property type="molecule type" value="Genomic_DNA"/>
</dbReference>
<organism evidence="2 3">
    <name type="scientific">Paenibacillus paeoniae</name>
    <dbReference type="NCBI Taxonomy" id="2292705"/>
    <lineage>
        <taxon>Bacteria</taxon>
        <taxon>Bacillati</taxon>
        <taxon>Bacillota</taxon>
        <taxon>Bacilli</taxon>
        <taxon>Bacillales</taxon>
        <taxon>Paenibacillaceae</taxon>
        <taxon>Paenibacillus</taxon>
    </lineage>
</organism>
<keyword evidence="1" id="KW-0732">Signal</keyword>
<evidence type="ECO:0000313" key="2">
    <source>
        <dbReference type="EMBL" id="REK76058.1"/>
    </source>
</evidence>
<keyword evidence="3" id="KW-1185">Reference proteome</keyword>
<feature type="chain" id="PRO_5016769698" evidence="1">
    <location>
        <begin position="22"/>
        <end position="272"/>
    </location>
</feature>
<proteinExistence type="predicted"/>